<organism evidence="1">
    <name type="scientific">marine metagenome</name>
    <dbReference type="NCBI Taxonomy" id="408172"/>
    <lineage>
        <taxon>unclassified sequences</taxon>
        <taxon>metagenomes</taxon>
        <taxon>ecological metagenomes</taxon>
    </lineage>
</organism>
<protein>
    <submittedName>
        <fullName evidence="1">Uncharacterized protein</fullName>
    </submittedName>
</protein>
<reference evidence="1" key="1">
    <citation type="submission" date="2018-05" db="EMBL/GenBank/DDBJ databases">
        <authorList>
            <person name="Lanie J.A."/>
            <person name="Ng W.-L."/>
            <person name="Kazmierczak K.M."/>
            <person name="Andrzejewski T.M."/>
            <person name="Davidsen T.M."/>
            <person name="Wayne K.J."/>
            <person name="Tettelin H."/>
            <person name="Glass J.I."/>
            <person name="Rusch D."/>
            <person name="Podicherti R."/>
            <person name="Tsui H.-C.T."/>
            <person name="Winkler M.E."/>
        </authorList>
    </citation>
    <scope>NUCLEOTIDE SEQUENCE</scope>
</reference>
<evidence type="ECO:0000313" key="1">
    <source>
        <dbReference type="EMBL" id="SVD69409.1"/>
    </source>
</evidence>
<gene>
    <name evidence="1" type="ORF">METZ01_LOCUS422263</name>
</gene>
<dbReference type="EMBL" id="UINC01167097">
    <property type="protein sequence ID" value="SVD69409.1"/>
    <property type="molecule type" value="Genomic_DNA"/>
</dbReference>
<dbReference type="AlphaFoldDB" id="A0A382XF01"/>
<proteinExistence type="predicted"/>
<sequence length="100" mass="11283">MRYQNPGSEEELEYYLSIYVANIAFEKKDGSVVSSRIGEYSDFLEGKEFGDIGKLLLEHYNDEKSALAISGIGDVHTLHPTIDEIVSEENRIIEATIIEE</sequence>
<feature type="non-terminal residue" evidence="1">
    <location>
        <position position="100"/>
    </location>
</feature>
<name>A0A382XF01_9ZZZZ</name>
<accession>A0A382XF01</accession>